<comment type="similarity">
    <text evidence="1">Belongs to the ABC transporter superfamily.</text>
</comment>
<dbReference type="GO" id="GO:0005524">
    <property type="term" value="F:ATP binding"/>
    <property type="evidence" value="ECO:0007669"/>
    <property type="project" value="UniProtKB-KW"/>
</dbReference>
<accession>A0ABT4VBI5</accession>
<dbReference type="InterPro" id="IPR027417">
    <property type="entry name" value="P-loop_NTPase"/>
</dbReference>
<dbReference type="CDD" id="cd03235">
    <property type="entry name" value="ABC_Metallic_Cations"/>
    <property type="match status" value="1"/>
</dbReference>
<keyword evidence="3" id="KW-0547">Nucleotide-binding</keyword>
<evidence type="ECO:0000313" key="7">
    <source>
        <dbReference type="Proteomes" id="UP001210380"/>
    </source>
</evidence>
<keyword evidence="4 6" id="KW-0067">ATP-binding</keyword>
<name>A0ABT4VBI5_9PSEU</name>
<dbReference type="EMBL" id="JAQGLA010000118">
    <property type="protein sequence ID" value="MDA3630774.1"/>
    <property type="molecule type" value="Genomic_DNA"/>
</dbReference>
<dbReference type="Proteomes" id="UP001210380">
    <property type="component" value="Unassembled WGS sequence"/>
</dbReference>
<dbReference type="PROSITE" id="PS50893">
    <property type="entry name" value="ABC_TRANSPORTER_2"/>
    <property type="match status" value="1"/>
</dbReference>
<dbReference type="PROSITE" id="PS00211">
    <property type="entry name" value="ABC_TRANSPORTER_1"/>
    <property type="match status" value="1"/>
</dbReference>
<dbReference type="PANTHER" id="PTHR42734">
    <property type="entry name" value="METAL TRANSPORT SYSTEM ATP-BINDING PROTEIN TM_0124-RELATED"/>
    <property type="match status" value="1"/>
</dbReference>
<evidence type="ECO:0000256" key="2">
    <source>
        <dbReference type="ARBA" id="ARBA00022448"/>
    </source>
</evidence>
<dbReference type="Gene3D" id="3.40.50.300">
    <property type="entry name" value="P-loop containing nucleotide triphosphate hydrolases"/>
    <property type="match status" value="1"/>
</dbReference>
<dbReference type="SMART" id="SM00382">
    <property type="entry name" value="AAA"/>
    <property type="match status" value="1"/>
</dbReference>
<dbReference type="RefSeq" id="WP_270954018.1">
    <property type="nucleotide sequence ID" value="NZ_JAQGLA010000118.1"/>
</dbReference>
<dbReference type="InterPro" id="IPR050153">
    <property type="entry name" value="Metal_Ion_Import_ABC"/>
</dbReference>
<gene>
    <name evidence="6" type="ORF">OU415_35480</name>
</gene>
<dbReference type="InterPro" id="IPR017871">
    <property type="entry name" value="ABC_transporter-like_CS"/>
</dbReference>
<dbReference type="InterPro" id="IPR003439">
    <property type="entry name" value="ABC_transporter-like_ATP-bd"/>
</dbReference>
<dbReference type="SUPFAM" id="SSF52540">
    <property type="entry name" value="P-loop containing nucleoside triphosphate hydrolases"/>
    <property type="match status" value="1"/>
</dbReference>
<evidence type="ECO:0000256" key="4">
    <source>
        <dbReference type="ARBA" id="ARBA00022840"/>
    </source>
</evidence>
<dbReference type="Pfam" id="PF00005">
    <property type="entry name" value="ABC_tran"/>
    <property type="match status" value="1"/>
</dbReference>
<evidence type="ECO:0000256" key="3">
    <source>
        <dbReference type="ARBA" id="ARBA00022741"/>
    </source>
</evidence>
<keyword evidence="7" id="KW-1185">Reference proteome</keyword>
<dbReference type="InterPro" id="IPR003593">
    <property type="entry name" value="AAA+_ATPase"/>
</dbReference>
<keyword evidence="2" id="KW-0813">Transport</keyword>
<dbReference type="PANTHER" id="PTHR42734:SF5">
    <property type="entry name" value="IRON TRANSPORT SYSTEM ATP-BINDING PROTEIN HI_0361-RELATED"/>
    <property type="match status" value="1"/>
</dbReference>
<evidence type="ECO:0000256" key="1">
    <source>
        <dbReference type="ARBA" id="ARBA00005417"/>
    </source>
</evidence>
<protein>
    <submittedName>
        <fullName evidence="6">Metal ABC transporter ATP-binding protein</fullName>
    </submittedName>
</protein>
<organism evidence="6 7">
    <name type="scientific">Saccharopolyspora oryzae</name>
    <dbReference type="NCBI Taxonomy" id="2997343"/>
    <lineage>
        <taxon>Bacteria</taxon>
        <taxon>Bacillati</taxon>
        <taxon>Actinomycetota</taxon>
        <taxon>Actinomycetes</taxon>
        <taxon>Pseudonocardiales</taxon>
        <taxon>Pseudonocardiaceae</taxon>
        <taxon>Saccharopolyspora</taxon>
    </lineage>
</organism>
<evidence type="ECO:0000313" key="6">
    <source>
        <dbReference type="EMBL" id="MDA3630774.1"/>
    </source>
</evidence>
<comment type="caution">
    <text evidence="6">The sequence shown here is derived from an EMBL/GenBank/DDBJ whole genome shotgun (WGS) entry which is preliminary data.</text>
</comment>
<proteinExistence type="inferred from homology"/>
<sequence>MSSAISAHHITVHYGETLALDDVSVDVEPGRICGLLGMNGSGKSTLFKSLMGLVRPDSGDIRLLGRDQRQARRDGVIAYVPQSEAVDWTFPVTVGDVVMMGRYGHLGLTRRPRRADKAAVRAALERVGLTELAGNPIGALSGGQRKRAFVARGIAQEAQLLFLDEPFAGVDKKSEAMITELLRALRDEGRTVVISTHDLASVPSLCEEAVLLQQRVIAHGPVDEVLSPETLARTFGVETAAEQHS</sequence>
<feature type="domain" description="ABC transporter" evidence="5">
    <location>
        <begin position="5"/>
        <end position="239"/>
    </location>
</feature>
<reference evidence="6 7" key="1">
    <citation type="submission" date="2022-11" db="EMBL/GenBank/DDBJ databases">
        <title>Draft genome sequence of Saccharopolyspora sp. WRP15-2 isolated from rhizosphere soils of wild rice in Thailand.</title>
        <authorList>
            <person name="Duangmal K."/>
            <person name="Kammanee S."/>
            <person name="Muangham S."/>
        </authorList>
    </citation>
    <scope>NUCLEOTIDE SEQUENCE [LARGE SCALE GENOMIC DNA]</scope>
    <source>
        <strain evidence="6 7">WRP15-2</strain>
    </source>
</reference>
<evidence type="ECO:0000259" key="5">
    <source>
        <dbReference type="PROSITE" id="PS50893"/>
    </source>
</evidence>